<dbReference type="RefSeq" id="WP_013759094.1">
    <property type="nucleotide sequence ID" value="NC_015500.1"/>
</dbReference>
<protein>
    <recommendedName>
        <fullName evidence="3">Ribosome maturation factor RimP</fullName>
    </recommendedName>
</protein>
<dbReference type="InterPro" id="IPR035956">
    <property type="entry name" value="RimP_N_sf"/>
</dbReference>
<proteinExistence type="inferred from homology"/>
<evidence type="ECO:0000313" key="5">
    <source>
        <dbReference type="EMBL" id="AEE17390.1"/>
    </source>
</evidence>
<evidence type="ECO:0000256" key="3">
    <source>
        <dbReference type="HAMAP-Rule" id="MF_01077"/>
    </source>
</evidence>
<evidence type="ECO:0000256" key="1">
    <source>
        <dbReference type="ARBA" id="ARBA00022490"/>
    </source>
</evidence>
<dbReference type="SUPFAM" id="SSF75420">
    <property type="entry name" value="YhbC-like, N-terminal domain"/>
    <property type="match status" value="1"/>
</dbReference>
<comment type="subcellular location">
    <subcellularLocation>
        <location evidence="3">Cytoplasm</location>
    </subcellularLocation>
</comment>
<dbReference type="PANTHER" id="PTHR33867:SF1">
    <property type="entry name" value="RIBOSOME MATURATION FACTOR RIMP"/>
    <property type="match status" value="1"/>
</dbReference>
<sequence>MDYISLDTIPHYTECSPLVAGLGYVLVELRVIPQHGVIRVLAVISHPAGENSIALIGINDCAKVHRALLPRLEVVLNSQDIYMEVTSPGMERVIKNAAEFALFTGHLVRVWDSEVTDWIAGKIVVSDTESVTLEMIRTELVKGAEPSIGAPESKRIPYGRIAKAKLLQM</sequence>
<evidence type="ECO:0000256" key="2">
    <source>
        <dbReference type="ARBA" id="ARBA00022517"/>
    </source>
</evidence>
<comment type="similarity">
    <text evidence="3">Belongs to the RimP family.</text>
</comment>
<keyword evidence="2 3" id="KW-0690">Ribosome biogenesis</keyword>
<organism evidence="5 6">
    <name type="scientific">Treponema brennaborense (strain DSM 12168 / CIP 105900 / DD5/3)</name>
    <dbReference type="NCBI Taxonomy" id="906968"/>
    <lineage>
        <taxon>Bacteria</taxon>
        <taxon>Pseudomonadati</taxon>
        <taxon>Spirochaetota</taxon>
        <taxon>Spirochaetia</taxon>
        <taxon>Spirochaetales</taxon>
        <taxon>Treponemataceae</taxon>
        <taxon>Treponema</taxon>
    </lineage>
</organism>
<dbReference type="EMBL" id="CP002696">
    <property type="protein sequence ID" value="AEE17390.1"/>
    <property type="molecule type" value="Genomic_DNA"/>
</dbReference>
<dbReference type="eggNOG" id="COG0779">
    <property type="taxonomic scope" value="Bacteria"/>
</dbReference>
<accession>F4LJE5</accession>
<evidence type="ECO:0000259" key="4">
    <source>
        <dbReference type="Pfam" id="PF02576"/>
    </source>
</evidence>
<dbReference type="KEGG" id="tbe:Trebr_1972"/>
<dbReference type="HOGENOM" id="CLU_070525_4_0_12"/>
<dbReference type="HAMAP" id="MF_01077">
    <property type="entry name" value="RimP"/>
    <property type="match status" value="1"/>
</dbReference>
<dbReference type="InterPro" id="IPR028989">
    <property type="entry name" value="RimP_N"/>
</dbReference>
<dbReference type="Proteomes" id="UP000006546">
    <property type="component" value="Chromosome"/>
</dbReference>
<dbReference type="InterPro" id="IPR003728">
    <property type="entry name" value="Ribosome_maturation_RimP"/>
</dbReference>
<dbReference type="PANTHER" id="PTHR33867">
    <property type="entry name" value="RIBOSOME MATURATION FACTOR RIMP"/>
    <property type="match status" value="1"/>
</dbReference>
<name>F4LJE5_TREBD</name>
<dbReference type="STRING" id="906968.Trebr_1972"/>
<dbReference type="Gene3D" id="3.30.300.70">
    <property type="entry name" value="RimP-like superfamily, N-terminal"/>
    <property type="match status" value="1"/>
</dbReference>
<dbReference type="Pfam" id="PF02576">
    <property type="entry name" value="RimP_N"/>
    <property type="match status" value="1"/>
</dbReference>
<dbReference type="AlphaFoldDB" id="F4LJE5"/>
<dbReference type="OrthoDB" id="361904at2"/>
<dbReference type="GO" id="GO:0000028">
    <property type="term" value="P:ribosomal small subunit assembly"/>
    <property type="evidence" value="ECO:0007669"/>
    <property type="project" value="TreeGrafter"/>
</dbReference>
<keyword evidence="6" id="KW-1185">Reference proteome</keyword>
<dbReference type="GO" id="GO:0006412">
    <property type="term" value="P:translation"/>
    <property type="evidence" value="ECO:0007669"/>
    <property type="project" value="TreeGrafter"/>
</dbReference>
<keyword evidence="1 3" id="KW-0963">Cytoplasm</keyword>
<gene>
    <name evidence="3" type="primary">rimP</name>
    <name evidence="5" type="ordered locus">Trebr_1972</name>
</gene>
<evidence type="ECO:0000313" key="6">
    <source>
        <dbReference type="Proteomes" id="UP000006546"/>
    </source>
</evidence>
<comment type="function">
    <text evidence="3">Required for maturation of 30S ribosomal subunits.</text>
</comment>
<dbReference type="GO" id="GO:0005829">
    <property type="term" value="C:cytosol"/>
    <property type="evidence" value="ECO:0007669"/>
    <property type="project" value="TreeGrafter"/>
</dbReference>
<reference evidence="6" key="1">
    <citation type="submission" date="2011-04" db="EMBL/GenBank/DDBJ databases">
        <title>The complete genome of Treponema brennaborense DSM 12168.</title>
        <authorList>
            <person name="Lucas S."/>
            <person name="Han J."/>
            <person name="Lapidus A."/>
            <person name="Bruce D."/>
            <person name="Goodwin L."/>
            <person name="Pitluck S."/>
            <person name="Peters L."/>
            <person name="Kyrpides N."/>
            <person name="Mavromatis K."/>
            <person name="Ivanova N."/>
            <person name="Mikhailova N."/>
            <person name="Pagani I."/>
            <person name="Teshima H."/>
            <person name="Detter J.C."/>
            <person name="Tapia R."/>
            <person name="Han C."/>
            <person name="Land M."/>
            <person name="Hauser L."/>
            <person name="Markowitz V."/>
            <person name="Cheng J.-F."/>
            <person name="Hugenholtz P."/>
            <person name="Woyke T."/>
            <person name="Wu D."/>
            <person name="Gronow S."/>
            <person name="Wellnitz S."/>
            <person name="Brambilla E."/>
            <person name="Klenk H.-P."/>
            <person name="Eisen J.A."/>
        </authorList>
    </citation>
    <scope>NUCLEOTIDE SEQUENCE [LARGE SCALE GENOMIC DNA]</scope>
    <source>
        <strain evidence="6">DSM 12168 / CIP 105900 / DD5/3</strain>
    </source>
</reference>
<feature type="domain" description="Ribosome maturation factor RimP N-terminal" evidence="4">
    <location>
        <begin position="15"/>
        <end position="91"/>
    </location>
</feature>